<evidence type="ECO:0000256" key="6">
    <source>
        <dbReference type="ARBA" id="ARBA00022842"/>
    </source>
</evidence>
<accession>U2WVI4</accession>
<comment type="subunit">
    <text evidence="8">Homotetramer formed by a dimer of dimers.</text>
</comment>
<keyword evidence="2 8" id="KW-0540">Nuclease</keyword>
<feature type="compositionally biased region" description="Basic residues" evidence="9">
    <location>
        <begin position="775"/>
        <end position="788"/>
    </location>
</feature>
<dbReference type="OrthoDB" id="9804278at2"/>
<reference evidence="12 13" key="1">
    <citation type="journal article" date="2014" name="FEMS Microbiol. Ecol.">
        <title>Genomic differentiation among two strains of the PS1 clade isolated from geographically separated marine habitats.</title>
        <authorList>
            <person name="Jimenez-Infante F."/>
            <person name="Ngugi D.K."/>
            <person name="Alam I."/>
            <person name="Rashid M."/>
            <person name="Baalawi W."/>
            <person name="Kamau A.A."/>
            <person name="Bajic V.B."/>
            <person name="Stingl U."/>
        </authorList>
    </citation>
    <scope>NUCLEOTIDE SEQUENCE [LARGE SCALE GENOMIC DNA]</scope>
    <source>
        <strain evidence="12 13">RS24</strain>
    </source>
</reference>
<dbReference type="GO" id="GO:0008995">
    <property type="term" value="F:ribonuclease E activity"/>
    <property type="evidence" value="ECO:0007669"/>
    <property type="project" value="UniProtKB-EC"/>
</dbReference>
<keyword evidence="6 8" id="KW-0460">Magnesium</keyword>
<evidence type="ECO:0000259" key="11">
    <source>
        <dbReference type="Pfam" id="PF20833"/>
    </source>
</evidence>
<feature type="domain" description="RNA-binding protein AU-1/Ribonuclease E/G" evidence="10">
    <location>
        <begin position="190"/>
        <end position="461"/>
    </location>
</feature>
<keyword evidence="8" id="KW-0699">rRNA-binding</keyword>
<keyword evidence="12" id="KW-0328">Glycosyltransferase</keyword>
<evidence type="ECO:0000256" key="1">
    <source>
        <dbReference type="ARBA" id="ARBA00022490"/>
    </source>
</evidence>
<keyword evidence="7 8" id="KW-0694">RNA-binding</keyword>
<keyword evidence="13" id="KW-1185">Reference proteome</keyword>
<feature type="region of interest" description="Required for zinc-mediated homotetramerization and catalytic activity" evidence="8">
    <location>
        <begin position="473"/>
        <end position="476"/>
    </location>
</feature>
<proteinExistence type="inferred from homology"/>
<sequence>MTEKMLIDAAHSEETRVVVMHGNQIEEFDFESENKRPIRGNIYLAQITRVEPSLQAAFVEYGGNRHGFLAFNEIHPDFYQIPLSDREELIQAQVEAHSEDDDNDDLTDSSSASDGNNNEDSEEDSGDTPSMDVEDIGGDAHEEASRSRSLRELSRKYKIQEVIKRRQVILVQAVKEERGNKGAALTTYLSLAGRYCVLMPNTAKGGGVSRKINNINDRKKLKKITEKLDVPQGMGLIIRTAGAQRTAVEIKRDFEYLMRMWKNIRELTLESSAPSLVYEEGSLIKRSIRDLYHKDFEEILIEGEDSYKNAKEYMKLLMPSHARKIKLFKKDEALFQETGIEDQLSAMFNPVVPLPSGGYLVINPTEALVSVDVNSGRSTKEHSVEKTALKTNLEAATEIARQMRLRDLAGLLVIDFIDMDENRNNRAVERRIKDALKKDRARIQVGKISPFGLLEMSRQRMRSGVLEGSSEHCSHCNGTGMVRSIESRALHVLRRIEQEAVSLKDQNDKTIEVKVPREVAEYILNYKRTHLVTIESNSVCLIVVSSDEALNAMEMSISSAVTRNATQIRMDGNPEITPGGEEEPSGRKRRRRGKRGSGDGSNDNARDNSEDNQKASGSEDEVSSEADERPSERADGIEDDEDKPRRRRRGRRGGRRRRKASSEYDENNQANGDTVNNGDGSATDSTSDNVSASELPPAPPFEFSQNDDINDGLIITSPAPMNSEESPAEAAIDAAAEDKPAKKPRRAPRKKKQEDNVDAASSETSAPEETPKPKTAAKKPRRSPRKKASTKEETSAPETSSAQEPPVEVIASENIETKSEEIDANEGEKRSGWWRR</sequence>
<dbReference type="HAMAP" id="MF_00970">
    <property type="entry name" value="RNase_E"/>
    <property type="match status" value="1"/>
</dbReference>
<evidence type="ECO:0000256" key="3">
    <source>
        <dbReference type="ARBA" id="ARBA00022723"/>
    </source>
</evidence>
<feature type="domain" description="RNase E/G thioredoxin-like" evidence="11">
    <location>
        <begin position="473"/>
        <end position="558"/>
    </location>
</feature>
<feature type="compositionally biased region" description="Acidic residues" evidence="9">
    <location>
        <begin position="98"/>
        <end position="107"/>
    </location>
</feature>
<gene>
    <name evidence="12" type="primary">purF</name>
    <name evidence="8" type="synonym">rne</name>
    <name evidence="12" type="ORF">RS24_00512</name>
</gene>
<keyword evidence="3 8" id="KW-0479">Metal-binding</keyword>
<feature type="compositionally biased region" description="Acidic residues" evidence="9">
    <location>
        <begin position="117"/>
        <end position="137"/>
    </location>
</feature>
<keyword evidence="8" id="KW-0472">Membrane</keyword>
<evidence type="ECO:0000256" key="2">
    <source>
        <dbReference type="ARBA" id="ARBA00022722"/>
    </source>
</evidence>
<dbReference type="GO" id="GO:0000049">
    <property type="term" value="F:tRNA binding"/>
    <property type="evidence" value="ECO:0007669"/>
    <property type="project" value="UniProtKB-KW"/>
</dbReference>
<dbReference type="GO" id="GO:0006364">
    <property type="term" value="P:rRNA processing"/>
    <property type="evidence" value="ECO:0007669"/>
    <property type="project" value="UniProtKB-UniRule"/>
</dbReference>
<name>U2WVI4_9PROT</name>
<keyword evidence="8" id="KW-0820">tRNA-binding</keyword>
<evidence type="ECO:0000313" key="13">
    <source>
        <dbReference type="Proteomes" id="UP000016762"/>
    </source>
</evidence>
<keyword evidence="8" id="KW-0698">rRNA processing</keyword>
<keyword evidence="12" id="KW-0808">Transferase</keyword>
<dbReference type="Proteomes" id="UP000016762">
    <property type="component" value="Unassembled WGS sequence"/>
</dbReference>
<dbReference type="InterPro" id="IPR048583">
    <property type="entry name" value="RNase_E_G_thioredoxin-like"/>
</dbReference>
<feature type="binding site" evidence="8">
    <location>
        <position position="415"/>
    </location>
    <ligand>
        <name>Mg(2+)</name>
        <dbReference type="ChEBI" id="CHEBI:18420"/>
        <note>catalytic</note>
    </ligand>
</feature>
<comment type="function">
    <text evidence="8">Endoribonuclease that plays a central role in RNA processing and decay. Required for the maturation of 5S and 16S rRNAs and the majority of tRNAs. Also involved in the degradation of most mRNAs.</text>
</comment>
<dbReference type="GO" id="GO:0009898">
    <property type="term" value="C:cytoplasmic side of plasma membrane"/>
    <property type="evidence" value="ECO:0007669"/>
    <property type="project" value="UniProtKB-UniRule"/>
</dbReference>
<evidence type="ECO:0000256" key="5">
    <source>
        <dbReference type="ARBA" id="ARBA00022801"/>
    </source>
</evidence>
<dbReference type="Gene3D" id="2.40.50.140">
    <property type="entry name" value="Nucleic acid-binding proteins"/>
    <property type="match status" value="1"/>
</dbReference>
<dbReference type="CDD" id="cd04453">
    <property type="entry name" value="S1_RNase_E"/>
    <property type="match status" value="1"/>
</dbReference>
<feature type="compositionally biased region" description="Polar residues" evidence="9">
    <location>
        <begin position="667"/>
        <end position="692"/>
    </location>
</feature>
<keyword evidence="8" id="KW-1003">Cell membrane</keyword>
<feature type="binding site" evidence="8">
    <location>
        <position position="372"/>
    </location>
    <ligand>
        <name>Mg(2+)</name>
        <dbReference type="ChEBI" id="CHEBI:18420"/>
        <note>catalytic</note>
    </ligand>
</feature>
<evidence type="ECO:0000256" key="4">
    <source>
        <dbReference type="ARBA" id="ARBA00022759"/>
    </source>
</evidence>
<dbReference type="GO" id="GO:0005737">
    <property type="term" value="C:cytoplasm"/>
    <property type="evidence" value="ECO:0007669"/>
    <property type="project" value="UniProtKB-SubCell"/>
</dbReference>
<dbReference type="PATRIC" id="fig|1397666.3.peg.454"/>
<dbReference type="STRING" id="1397666.RS24_00512"/>
<dbReference type="InterPro" id="IPR028878">
    <property type="entry name" value="RNase_E"/>
</dbReference>
<dbReference type="PANTHER" id="PTHR30001:SF1">
    <property type="entry name" value="RIBONUCLEASE E_G-LIKE PROTEIN, CHLOROPLASTIC"/>
    <property type="match status" value="1"/>
</dbReference>
<comment type="caution">
    <text evidence="12">The sequence shown here is derived from an EMBL/GenBank/DDBJ whole genome shotgun (WGS) entry which is preliminary data.</text>
</comment>
<comment type="subcellular location">
    <subcellularLocation>
        <location evidence="8">Cytoplasm</location>
    </subcellularLocation>
    <subcellularLocation>
        <location evidence="8">Cell inner membrane</location>
        <topology evidence="8">Peripheral membrane protein</topology>
        <orientation evidence="8">Cytoplasmic side</orientation>
    </subcellularLocation>
</comment>
<evidence type="ECO:0000313" key="12">
    <source>
        <dbReference type="EMBL" id="ERL47543.1"/>
    </source>
</evidence>
<dbReference type="InterPro" id="IPR019307">
    <property type="entry name" value="RNA-bd_AU-1/RNase_E/G"/>
</dbReference>
<dbReference type="GO" id="GO:0016757">
    <property type="term" value="F:glycosyltransferase activity"/>
    <property type="evidence" value="ECO:0007669"/>
    <property type="project" value="UniProtKB-KW"/>
</dbReference>
<dbReference type="Gene3D" id="3.40.1260.20">
    <property type="entry name" value="Ribonuclease E, catalytic domain"/>
    <property type="match status" value="1"/>
</dbReference>
<comment type="catalytic activity">
    <reaction evidence="8">
        <text>Endonucleolytic cleavage of single-stranded RNA in A- and U-rich regions.</text>
        <dbReference type="EC" id="3.1.26.12"/>
    </reaction>
</comment>
<dbReference type="Pfam" id="PF20833">
    <property type="entry name" value="RNase_E_G_Thio"/>
    <property type="match status" value="1"/>
</dbReference>
<comment type="cofactor">
    <cofactor evidence="8">
        <name>Zn(2+)</name>
        <dbReference type="ChEBI" id="CHEBI:29105"/>
    </cofactor>
    <text evidence="8">Binds 2 Zn(2+) ions per homotetramer.</text>
</comment>
<dbReference type="PANTHER" id="PTHR30001">
    <property type="entry name" value="RIBONUCLEASE"/>
    <property type="match status" value="1"/>
</dbReference>
<dbReference type="RefSeq" id="WP_021776561.1">
    <property type="nucleotide sequence ID" value="NZ_AWXE01000001.1"/>
</dbReference>
<dbReference type="InterPro" id="IPR012340">
    <property type="entry name" value="NA-bd_OB-fold"/>
</dbReference>
<evidence type="ECO:0000259" key="10">
    <source>
        <dbReference type="Pfam" id="PF10150"/>
    </source>
</evidence>
<feature type="region of interest" description="Disordered" evidence="9">
    <location>
        <begin position="95"/>
        <end position="151"/>
    </location>
</feature>
<keyword evidence="4 8" id="KW-0255">Endonuclease</keyword>
<dbReference type="Pfam" id="PF10150">
    <property type="entry name" value="RNase_E_G"/>
    <property type="match status" value="1"/>
</dbReference>
<evidence type="ECO:0000256" key="8">
    <source>
        <dbReference type="HAMAP-Rule" id="MF_00970"/>
    </source>
</evidence>
<feature type="compositionally biased region" description="Basic residues" evidence="9">
    <location>
        <begin position="645"/>
        <end position="659"/>
    </location>
</feature>
<keyword evidence="5 8" id="KW-0378">Hydrolase</keyword>
<dbReference type="GO" id="GO:0008270">
    <property type="term" value="F:zinc ion binding"/>
    <property type="evidence" value="ECO:0007669"/>
    <property type="project" value="UniProtKB-UniRule"/>
</dbReference>
<dbReference type="AlphaFoldDB" id="U2WVI4"/>
<keyword evidence="8" id="KW-0997">Cell inner membrane</keyword>
<feature type="binding site" evidence="8">
    <location>
        <position position="473"/>
    </location>
    <ligand>
        <name>Zn(2+)</name>
        <dbReference type="ChEBI" id="CHEBI:29105"/>
        <note>ligand shared between dimeric partners</note>
    </ligand>
</feature>
<evidence type="ECO:0000256" key="9">
    <source>
        <dbReference type="SAM" id="MobiDB-lite"/>
    </source>
</evidence>
<dbReference type="EMBL" id="AWXE01000001">
    <property type="protein sequence ID" value="ERL47543.1"/>
    <property type="molecule type" value="Genomic_DNA"/>
</dbReference>
<feature type="compositionally biased region" description="Basic residues" evidence="9">
    <location>
        <begin position="742"/>
        <end position="751"/>
    </location>
</feature>
<dbReference type="eggNOG" id="COG1530">
    <property type="taxonomic scope" value="Bacteria"/>
</dbReference>
<dbReference type="NCBIfam" id="TIGR00757">
    <property type="entry name" value="RNaseEG"/>
    <property type="match status" value="1"/>
</dbReference>
<dbReference type="GO" id="GO:0000287">
    <property type="term" value="F:magnesium ion binding"/>
    <property type="evidence" value="ECO:0007669"/>
    <property type="project" value="UniProtKB-UniRule"/>
</dbReference>
<feature type="compositionally biased region" description="Basic and acidic residues" evidence="9">
    <location>
        <begin position="626"/>
        <end position="636"/>
    </location>
</feature>
<dbReference type="GO" id="GO:0008033">
    <property type="term" value="P:tRNA processing"/>
    <property type="evidence" value="ECO:0007669"/>
    <property type="project" value="UniProtKB-UniRule"/>
</dbReference>
<feature type="region of interest" description="Disordered" evidence="9">
    <location>
        <begin position="564"/>
        <end position="836"/>
    </location>
</feature>
<evidence type="ECO:0000256" key="7">
    <source>
        <dbReference type="ARBA" id="ARBA00022884"/>
    </source>
</evidence>
<feature type="binding site" evidence="8">
    <location>
        <position position="476"/>
    </location>
    <ligand>
        <name>Zn(2+)</name>
        <dbReference type="ChEBI" id="CHEBI:29105"/>
        <note>ligand shared between dimeric partners</note>
    </ligand>
</feature>
<protein>
    <recommendedName>
        <fullName evidence="8">Ribonuclease E</fullName>
        <shortName evidence="8">RNase E</shortName>
        <ecNumber evidence="8">3.1.26.12</ecNumber>
    </recommendedName>
</protein>
<keyword evidence="1 8" id="KW-0963">Cytoplasm</keyword>
<dbReference type="InterPro" id="IPR004659">
    <property type="entry name" value="RNase_E/G"/>
</dbReference>
<keyword evidence="8" id="KW-0862">Zinc</keyword>
<keyword evidence="8" id="KW-0819">tRNA processing</keyword>
<feature type="compositionally biased region" description="Basic and acidic residues" evidence="9">
    <location>
        <begin position="604"/>
        <end position="613"/>
    </location>
</feature>
<organism evidence="12 13">
    <name type="scientific">Candidatus Micropelagius thuwalensis</name>
    <dbReference type="NCBI Taxonomy" id="1397666"/>
    <lineage>
        <taxon>Bacteria</taxon>
        <taxon>Pseudomonadati</taxon>
        <taxon>Pseudomonadota</taxon>
        <taxon>Alphaproteobacteria</taxon>
        <taxon>PS1 clade</taxon>
        <taxon>Candidatus Micropelagius</taxon>
    </lineage>
</organism>
<comment type="similarity">
    <text evidence="8">Belongs to the RNase E/G family. RNase E subfamily.</text>
</comment>
<comment type="cofactor">
    <cofactor evidence="8">
        <name>Mg(2+)</name>
        <dbReference type="ChEBI" id="CHEBI:18420"/>
    </cofactor>
    <text evidence="8">Binds 1 Mg(2+) ion per subunit.</text>
</comment>
<feature type="compositionally biased region" description="Basic and acidic residues" evidence="9">
    <location>
        <begin position="815"/>
        <end position="836"/>
    </location>
</feature>
<dbReference type="GO" id="GO:0019843">
    <property type="term" value="F:rRNA binding"/>
    <property type="evidence" value="ECO:0007669"/>
    <property type="project" value="UniProtKB-KW"/>
</dbReference>
<dbReference type="EC" id="3.1.26.12" evidence="8"/>
<dbReference type="SUPFAM" id="SSF50249">
    <property type="entry name" value="Nucleic acid-binding proteins"/>
    <property type="match status" value="1"/>
</dbReference>
<feature type="compositionally biased region" description="Basic and acidic residues" evidence="9">
    <location>
        <begin position="138"/>
        <end position="151"/>
    </location>
</feature>
<dbReference type="GO" id="GO:0006402">
    <property type="term" value="P:mRNA catabolic process"/>
    <property type="evidence" value="ECO:0007669"/>
    <property type="project" value="UniProtKB-UniRule"/>
</dbReference>